<organism evidence="8 9">
    <name type="scientific">Sanghuangporus baumii</name>
    <name type="common">Phellinus baumii</name>
    <dbReference type="NCBI Taxonomy" id="108892"/>
    <lineage>
        <taxon>Eukaryota</taxon>
        <taxon>Fungi</taxon>
        <taxon>Dikarya</taxon>
        <taxon>Basidiomycota</taxon>
        <taxon>Agaricomycotina</taxon>
        <taxon>Agaricomycetes</taxon>
        <taxon>Hymenochaetales</taxon>
        <taxon>Hymenochaetaceae</taxon>
        <taxon>Sanghuangporus</taxon>
    </lineage>
</organism>
<dbReference type="Proteomes" id="UP000757232">
    <property type="component" value="Unassembled WGS sequence"/>
</dbReference>
<dbReference type="OrthoDB" id="2218151at2759"/>
<evidence type="ECO:0000313" key="9">
    <source>
        <dbReference type="Proteomes" id="UP000757232"/>
    </source>
</evidence>
<sequence length="427" mass="44288">MNATGPALSASPNVLAVTAVASIASRTVASALSATSASASASASSLPDNDISAGDGALAALLLVPIVFVLWLWVASSLFFMIISKPAIIFYGSQAFFNFIAMCCFASVASFQAKWDVGPSGLSGFSIFVSVTTMLLSLFLLFVPVIDVKYGKLSRLSRALSETRVAFILTVTGTTLDLLIAFITTISAWTQKGCKNPDDDPHADLGDDFKNGLGGWCSTKKAGAIFFWLAFAAWCGTLTLNILSWKSGKARHSRDPPFNPPVGSEQGVYDELEEEEDESTYGRPAPLRGSSTNADSPFTDGAAINRNPQASPYALPPVSGVGSFNPSGVSSAAGSIPAARSSVDAYGAFSDPAPSGYGGTPPVQQQSFGTASGLDNMSPGGVSRTMQYADPYAAVRASVAGGPAPSTYSTPSASQGPPSYTEYTGYR</sequence>
<keyword evidence="2 6" id="KW-0812">Transmembrane</keyword>
<feature type="region of interest" description="Disordered" evidence="5">
    <location>
        <begin position="399"/>
        <end position="427"/>
    </location>
</feature>
<evidence type="ECO:0000256" key="5">
    <source>
        <dbReference type="SAM" id="MobiDB-lite"/>
    </source>
</evidence>
<comment type="subcellular location">
    <subcellularLocation>
        <location evidence="1">Membrane</location>
        <topology evidence="1">Multi-pass membrane protein</topology>
    </subcellularLocation>
</comment>
<feature type="compositionally biased region" description="Low complexity" evidence="5">
    <location>
        <begin position="403"/>
        <end position="414"/>
    </location>
</feature>
<evidence type="ECO:0000256" key="3">
    <source>
        <dbReference type="ARBA" id="ARBA00022989"/>
    </source>
</evidence>
<keyword evidence="9" id="KW-1185">Reference proteome</keyword>
<feature type="compositionally biased region" description="Polar residues" evidence="5">
    <location>
        <begin position="415"/>
        <end position="427"/>
    </location>
</feature>
<keyword evidence="3 6" id="KW-1133">Transmembrane helix</keyword>
<reference evidence="8" key="1">
    <citation type="submission" date="2016-06" db="EMBL/GenBank/DDBJ databases">
        <title>Draft Genome sequence of the fungus Inonotus baumii.</title>
        <authorList>
            <person name="Zhu H."/>
            <person name="Lin W."/>
        </authorList>
    </citation>
    <scope>NUCLEOTIDE SEQUENCE</scope>
    <source>
        <strain evidence="8">821</strain>
    </source>
</reference>
<evidence type="ECO:0000256" key="6">
    <source>
        <dbReference type="SAM" id="Phobius"/>
    </source>
</evidence>
<keyword evidence="4 6" id="KW-0472">Membrane</keyword>
<dbReference type="InterPro" id="IPR008253">
    <property type="entry name" value="Marvel"/>
</dbReference>
<feature type="compositionally biased region" description="Acidic residues" evidence="5">
    <location>
        <begin position="268"/>
        <end position="279"/>
    </location>
</feature>
<feature type="transmembrane region" description="Helical" evidence="6">
    <location>
        <begin position="59"/>
        <end position="83"/>
    </location>
</feature>
<dbReference type="GO" id="GO:0016020">
    <property type="term" value="C:membrane"/>
    <property type="evidence" value="ECO:0007669"/>
    <property type="project" value="UniProtKB-SubCell"/>
</dbReference>
<feature type="domain" description="MARVEL" evidence="7">
    <location>
        <begin position="85"/>
        <end position="239"/>
    </location>
</feature>
<name>A0A9Q5MZT2_SANBA</name>
<comment type="caution">
    <text evidence="8">The sequence shown here is derived from an EMBL/GenBank/DDBJ whole genome shotgun (WGS) entry which is preliminary data.</text>
</comment>
<proteinExistence type="predicted"/>
<feature type="transmembrane region" description="Helical" evidence="6">
    <location>
        <begin position="166"/>
        <end position="189"/>
    </location>
</feature>
<feature type="region of interest" description="Disordered" evidence="5">
    <location>
        <begin position="251"/>
        <end position="311"/>
    </location>
</feature>
<evidence type="ECO:0000256" key="4">
    <source>
        <dbReference type="ARBA" id="ARBA00023136"/>
    </source>
</evidence>
<feature type="compositionally biased region" description="Polar residues" evidence="5">
    <location>
        <begin position="362"/>
        <end position="375"/>
    </location>
</feature>
<dbReference type="EMBL" id="LNZH02000210">
    <property type="protein sequence ID" value="OCB85277.1"/>
    <property type="molecule type" value="Genomic_DNA"/>
</dbReference>
<feature type="transmembrane region" description="Helical" evidence="6">
    <location>
        <begin position="125"/>
        <end position="146"/>
    </location>
</feature>
<evidence type="ECO:0000256" key="1">
    <source>
        <dbReference type="ARBA" id="ARBA00004141"/>
    </source>
</evidence>
<gene>
    <name evidence="8" type="ORF">A7U60_g7582</name>
</gene>
<dbReference type="Pfam" id="PF01284">
    <property type="entry name" value="MARVEL"/>
    <property type="match status" value="1"/>
</dbReference>
<feature type="transmembrane region" description="Helical" evidence="6">
    <location>
        <begin position="95"/>
        <end position="113"/>
    </location>
</feature>
<accession>A0A9Q5MZT2</accession>
<protein>
    <recommendedName>
        <fullName evidence="7">MARVEL domain-containing protein</fullName>
    </recommendedName>
</protein>
<feature type="region of interest" description="Disordered" evidence="5">
    <location>
        <begin position="353"/>
        <end position="385"/>
    </location>
</feature>
<evidence type="ECO:0000256" key="2">
    <source>
        <dbReference type="ARBA" id="ARBA00022692"/>
    </source>
</evidence>
<evidence type="ECO:0000259" key="7">
    <source>
        <dbReference type="Pfam" id="PF01284"/>
    </source>
</evidence>
<evidence type="ECO:0000313" key="8">
    <source>
        <dbReference type="EMBL" id="OCB85277.1"/>
    </source>
</evidence>
<feature type="transmembrane region" description="Helical" evidence="6">
    <location>
        <begin position="225"/>
        <end position="245"/>
    </location>
</feature>
<dbReference type="AlphaFoldDB" id="A0A9Q5MZT2"/>